<evidence type="ECO:0000313" key="3">
    <source>
        <dbReference type="Proteomes" id="UP000248703"/>
    </source>
</evidence>
<sequence>MKESTQNIIYKWTLRANYIYIFLAGAGLVSFGLDTLIEPGKLTDREELNYLMGFGSILFGFIIIIIGFYRKNEVEKYILQQKL</sequence>
<name>A0A327RTC6_9FLAO</name>
<keyword evidence="1" id="KW-1133">Transmembrane helix</keyword>
<dbReference type="AlphaFoldDB" id="A0A327RTC6"/>
<reference evidence="2 3" key="1">
    <citation type="submission" date="2018-06" db="EMBL/GenBank/DDBJ databases">
        <title>Genomic Encyclopedia of Archaeal and Bacterial Type Strains, Phase II (KMG-II): from individual species to whole genera.</title>
        <authorList>
            <person name="Goeker M."/>
        </authorList>
    </citation>
    <scope>NUCLEOTIDE SEQUENCE [LARGE SCALE GENOMIC DNA]</scope>
    <source>
        <strain evidence="2 3">DSM 24464</strain>
    </source>
</reference>
<comment type="caution">
    <text evidence="2">The sequence shown here is derived from an EMBL/GenBank/DDBJ whole genome shotgun (WGS) entry which is preliminary data.</text>
</comment>
<dbReference type="RefSeq" id="WP_111659039.1">
    <property type="nucleotide sequence ID" value="NZ_QLLO01000002.1"/>
</dbReference>
<dbReference type="Proteomes" id="UP000248703">
    <property type="component" value="Unassembled WGS sequence"/>
</dbReference>
<keyword evidence="1" id="KW-0472">Membrane</keyword>
<protein>
    <submittedName>
        <fullName evidence="2">Uncharacterized protein</fullName>
    </submittedName>
</protein>
<evidence type="ECO:0000313" key="2">
    <source>
        <dbReference type="EMBL" id="RAJ16917.1"/>
    </source>
</evidence>
<gene>
    <name evidence="2" type="ORF">LY08_00693</name>
</gene>
<dbReference type="OrthoDB" id="1444949at2"/>
<organism evidence="2 3">
    <name type="scientific">Olleya aquimaris</name>
    <dbReference type="NCBI Taxonomy" id="639310"/>
    <lineage>
        <taxon>Bacteria</taxon>
        <taxon>Pseudomonadati</taxon>
        <taxon>Bacteroidota</taxon>
        <taxon>Flavobacteriia</taxon>
        <taxon>Flavobacteriales</taxon>
        <taxon>Flavobacteriaceae</taxon>
    </lineage>
</organism>
<evidence type="ECO:0000256" key="1">
    <source>
        <dbReference type="SAM" id="Phobius"/>
    </source>
</evidence>
<keyword evidence="3" id="KW-1185">Reference proteome</keyword>
<feature type="transmembrane region" description="Helical" evidence="1">
    <location>
        <begin position="12"/>
        <end position="33"/>
    </location>
</feature>
<proteinExistence type="predicted"/>
<dbReference type="EMBL" id="QLLO01000002">
    <property type="protein sequence ID" value="RAJ16917.1"/>
    <property type="molecule type" value="Genomic_DNA"/>
</dbReference>
<accession>A0A327RTC6</accession>
<feature type="transmembrane region" description="Helical" evidence="1">
    <location>
        <begin position="48"/>
        <end position="69"/>
    </location>
</feature>
<keyword evidence="1" id="KW-0812">Transmembrane</keyword>